<name>A0A0C3CH56_HEBCY</name>
<dbReference type="HOGENOM" id="CLU_2622314_0_0_1"/>
<evidence type="ECO:0000313" key="1">
    <source>
        <dbReference type="EMBL" id="KIM42951.1"/>
    </source>
</evidence>
<dbReference type="Proteomes" id="UP000053424">
    <property type="component" value="Unassembled WGS sequence"/>
</dbReference>
<dbReference type="AlphaFoldDB" id="A0A0C3CH56"/>
<evidence type="ECO:0000313" key="2">
    <source>
        <dbReference type="Proteomes" id="UP000053424"/>
    </source>
</evidence>
<sequence>MAGSAWITAHQAHVDRTFLGPMQEPAQLVTTMDDKSANLARFQVGLATWAFNVIPTLGGNIGPPVPGHLRATGGRKNK</sequence>
<gene>
    <name evidence="1" type="ORF">M413DRAFT_392440</name>
</gene>
<reference evidence="2" key="2">
    <citation type="submission" date="2015-01" db="EMBL/GenBank/DDBJ databases">
        <title>Evolutionary Origins and Diversification of the Mycorrhizal Mutualists.</title>
        <authorList>
            <consortium name="DOE Joint Genome Institute"/>
            <consortium name="Mycorrhizal Genomics Consortium"/>
            <person name="Kohler A."/>
            <person name="Kuo A."/>
            <person name="Nagy L.G."/>
            <person name="Floudas D."/>
            <person name="Copeland A."/>
            <person name="Barry K.W."/>
            <person name="Cichocki N."/>
            <person name="Veneault-Fourrey C."/>
            <person name="LaButti K."/>
            <person name="Lindquist E.A."/>
            <person name="Lipzen A."/>
            <person name="Lundell T."/>
            <person name="Morin E."/>
            <person name="Murat C."/>
            <person name="Riley R."/>
            <person name="Ohm R."/>
            <person name="Sun H."/>
            <person name="Tunlid A."/>
            <person name="Henrissat B."/>
            <person name="Grigoriev I.V."/>
            <person name="Hibbett D.S."/>
            <person name="Martin F."/>
        </authorList>
    </citation>
    <scope>NUCLEOTIDE SEQUENCE [LARGE SCALE GENOMIC DNA]</scope>
    <source>
        <strain evidence="2">h7</strain>
    </source>
</reference>
<dbReference type="EMBL" id="KN831776">
    <property type="protein sequence ID" value="KIM42951.1"/>
    <property type="molecule type" value="Genomic_DNA"/>
</dbReference>
<reference evidence="1 2" key="1">
    <citation type="submission" date="2014-04" db="EMBL/GenBank/DDBJ databases">
        <authorList>
            <consortium name="DOE Joint Genome Institute"/>
            <person name="Kuo A."/>
            <person name="Gay G."/>
            <person name="Dore J."/>
            <person name="Kohler A."/>
            <person name="Nagy L.G."/>
            <person name="Floudas D."/>
            <person name="Copeland A."/>
            <person name="Barry K.W."/>
            <person name="Cichocki N."/>
            <person name="Veneault-Fourrey C."/>
            <person name="LaButti K."/>
            <person name="Lindquist E.A."/>
            <person name="Lipzen A."/>
            <person name="Lundell T."/>
            <person name="Morin E."/>
            <person name="Murat C."/>
            <person name="Sun H."/>
            <person name="Tunlid A."/>
            <person name="Henrissat B."/>
            <person name="Grigoriev I.V."/>
            <person name="Hibbett D.S."/>
            <person name="Martin F."/>
            <person name="Nordberg H.P."/>
            <person name="Cantor M.N."/>
            <person name="Hua S.X."/>
        </authorList>
    </citation>
    <scope>NUCLEOTIDE SEQUENCE [LARGE SCALE GENOMIC DNA]</scope>
    <source>
        <strain evidence="2">h7</strain>
    </source>
</reference>
<proteinExistence type="predicted"/>
<accession>A0A0C3CH56</accession>
<organism evidence="1 2">
    <name type="scientific">Hebeloma cylindrosporum</name>
    <dbReference type="NCBI Taxonomy" id="76867"/>
    <lineage>
        <taxon>Eukaryota</taxon>
        <taxon>Fungi</taxon>
        <taxon>Dikarya</taxon>
        <taxon>Basidiomycota</taxon>
        <taxon>Agaricomycotina</taxon>
        <taxon>Agaricomycetes</taxon>
        <taxon>Agaricomycetidae</taxon>
        <taxon>Agaricales</taxon>
        <taxon>Agaricineae</taxon>
        <taxon>Hymenogastraceae</taxon>
        <taxon>Hebeloma</taxon>
    </lineage>
</organism>
<protein>
    <submittedName>
        <fullName evidence="1">Uncharacterized protein</fullName>
    </submittedName>
</protein>
<keyword evidence="2" id="KW-1185">Reference proteome</keyword>